<evidence type="ECO:0000259" key="3">
    <source>
        <dbReference type="PROSITE" id="PS51462"/>
    </source>
</evidence>
<proteinExistence type="predicted"/>
<dbReference type="PROSITE" id="PS51462">
    <property type="entry name" value="NUDIX"/>
    <property type="match status" value="1"/>
</dbReference>
<dbReference type="InterPro" id="IPR015797">
    <property type="entry name" value="NUDIX_hydrolase-like_dom_sf"/>
</dbReference>
<gene>
    <name evidence="4" type="ORF">QU605_05835</name>
</gene>
<organism evidence="4 5">
    <name type="scientific">Robiginitalea aurantiaca</name>
    <dbReference type="NCBI Taxonomy" id="3056915"/>
    <lineage>
        <taxon>Bacteria</taxon>
        <taxon>Pseudomonadati</taxon>
        <taxon>Bacteroidota</taxon>
        <taxon>Flavobacteriia</taxon>
        <taxon>Flavobacteriales</taxon>
        <taxon>Flavobacteriaceae</taxon>
        <taxon>Robiginitalea</taxon>
    </lineage>
</organism>
<sequence>MIYRKNREQSDRKTHPLVGLLLFVISIILLLTTGFFGLIYGIFYTLIKRGFRGLGEFLLQIAISIDQLGNVLMQHLLNLLWIKKGGYAFGNRDETISSALGRNKRNDTLSGFGKAVDAFLDWIDPNHSLNSIDYYIEPTDQIIEAVSWVHLKDGRILGSRSEGNDRYYIPGGKPLEGEGKHEAVVRETKEEMGVSLKAESIEFLGVFEAQADGQPPGILVRLSCYTALYSGDLKPSSEVREIVWLTYSDRHLVAPADQLVFDFLYQRGTLK</sequence>
<dbReference type="SUPFAM" id="SSF55811">
    <property type="entry name" value="Nudix"/>
    <property type="match status" value="1"/>
</dbReference>
<dbReference type="RefSeq" id="WP_289724339.1">
    <property type="nucleotide sequence ID" value="NZ_JAUDUY010000002.1"/>
</dbReference>
<dbReference type="PROSITE" id="PS00893">
    <property type="entry name" value="NUDIX_BOX"/>
    <property type="match status" value="1"/>
</dbReference>
<dbReference type="EMBL" id="JAUDUY010000002">
    <property type="protein sequence ID" value="MDM9630979.1"/>
    <property type="molecule type" value="Genomic_DNA"/>
</dbReference>
<dbReference type="InterPro" id="IPR000086">
    <property type="entry name" value="NUDIX_hydrolase_dom"/>
</dbReference>
<dbReference type="Proteomes" id="UP001174839">
    <property type="component" value="Unassembled WGS sequence"/>
</dbReference>
<dbReference type="CDD" id="cd04690">
    <property type="entry name" value="NUDIX_Hydrolase"/>
    <property type="match status" value="1"/>
</dbReference>
<name>A0ABT7WDI4_9FLAO</name>
<evidence type="ECO:0000256" key="1">
    <source>
        <dbReference type="ARBA" id="ARBA00022801"/>
    </source>
</evidence>
<keyword evidence="2" id="KW-1133">Transmembrane helix</keyword>
<evidence type="ECO:0000313" key="4">
    <source>
        <dbReference type="EMBL" id="MDM9630979.1"/>
    </source>
</evidence>
<comment type="caution">
    <text evidence="4">The sequence shown here is derived from an EMBL/GenBank/DDBJ whole genome shotgun (WGS) entry which is preliminary data.</text>
</comment>
<keyword evidence="5" id="KW-1185">Reference proteome</keyword>
<evidence type="ECO:0000313" key="5">
    <source>
        <dbReference type="Proteomes" id="UP001174839"/>
    </source>
</evidence>
<keyword evidence="2" id="KW-0472">Membrane</keyword>
<dbReference type="Pfam" id="PF00293">
    <property type="entry name" value="NUDIX"/>
    <property type="match status" value="1"/>
</dbReference>
<protein>
    <submittedName>
        <fullName evidence="4">NUDIX domain-containing protein</fullName>
    </submittedName>
</protein>
<dbReference type="Gene3D" id="3.90.79.10">
    <property type="entry name" value="Nucleoside Triphosphate Pyrophosphohydrolase"/>
    <property type="match status" value="1"/>
</dbReference>
<reference evidence="4" key="1">
    <citation type="submission" date="2023-06" db="EMBL/GenBank/DDBJ databases">
        <title>Robiginitalea aurantiacus sp. nov. and Algoriphagus sediminis sp. nov., isolated from coastal sediment.</title>
        <authorList>
            <person name="Zhou Z.Y."/>
            <person name="An J."/>
            <person name="Jia Y.W."/>
            <person name="Du Z.J."/>
        </authorList>
    </citation>
    <scope>NUCLEOTIDE SEQUENCE</scope>
    <source>
        <strain evidence="4">M39</strain>
    </source>
</reference>
<evidence type="ECO:0000256" key="2">
    <source>
        <dbReference type="SAM" id="Phobius"/>
    </source>
</evidence>
<dbReference type="InterPro" id="IPR020084">
    <property type="entry name" value="NUDIX_hydrolase_CS"/>
</dbReference>
<accession>A0ABT7WDI4</accession>
<keyword evidence="2" id="KW-0812">Transmembrane</keyword>
<feature type="domain" description="Nudix hydrolase" evidence="3">
    <location>
        <begin position="125"/>
        <end position="266"/>
    </location>
</feature>
<keyword evidence="1" id="KW-0378">Hydrolase</keyword>
<feature type="transmembrane region" description="Helical" evidence="2">
    <location>
        <begin position="20"/>
        <end position="45"/>
    </location>
</feature>